<keyword evidence="6" id="KW-0735">Signal-anchor</keyword>
<evidence type="ECO:0000256" key="1">
    <source>
        <dbReference type="ARBA" id="ARBA00004323"/>
    </source>
</evidence>
<evidence type="ECO:0000256" key="11">
    <source>
        <dbReference type="SAM" id="Phobius"/>
    </source>
</evidence>
<dbReference type="GO" id="GO:0016758">
    <property type="term" value="F:hexosyltransferase activity"/>
    <property type="evidence" value="ECO:0007669"/>
    <property type="project" value="InterPro"/>
</dbReference>
<accession>A0A3M6TDC9</accession>
<dbReference type="PANTHER" id="PTHR11214">
    <property type="entry name" value="BETA-1,3-N-ACETYLGLUCOSAMINYLTRANSFERASE"/>
    <property type="match status" value="1"/>
</dbReference>
<keyword evidence="8" id="KW-0333">Golgi apparatus</keyword>
<feature type="transmembrane region" description="Helical" evidence="11">
    <location>
        <begin position="453"/>
        <end position="481"/>
    </location>
</feature>
<gene>
    <name evidence="12" type="ORF">pdam_00005973</name>
</gene>
<comment type="subcellular location">
    <subcellularLocation>
        <location evidence="1">Golgi apparatus membrane</location>
        <topology evidence="1">Single-pass type II membrane protein</topology>
    </subcellularLocation>
</comment>
<keyword evidence="3" id="KW-0328">Glycosyltransferase</keyword>
<reference evidence="12 13" key="1">
    <citation type="journal article" date="2018" name="Sci. Rep.">
        <title>Comparative analysis of the Pocillopora damicornis genome highlights role of immune system in coral evolution.</title>
        <authorList>
            <person name="Cunning R."/>
            <person name="Bay R.A."/>
            <person name="Gillette P."/>
            <person name="Baker A.C."/>
            <person name="Traylor-Knowles N."/>
        </authorList>
    </citation>
    <scope>NUCLEOTIDE SEQUENCE [LARGE SCALE GENOMIC DNA]</scope>
    <source>
        <strain evidence="12">RSMAS</strain>
        <tissue evidence="12">Whole animal</tissue>
    </source>
</reference>
<evidence type="ECO:0000256" key="8">
    <source>
        <dbReference type="ARBA" id="ARBA00023034"/>
    </source>
</evidence>
<keyword evidence="9 11" id="KW-0472">Membrane</keyword>
<evidence type="ECO:0008006" key="14">
    <source>
        <dbReference type="Google" id="ProtNLM"/>
    </source>
</evidence>
<evidence type="ECO:0000256" key="2">
    <source>
        <dbReference type="ARBA" id="ARBA00008661"/>
    </source>
</evidence>
<evidence type="ECO:0000256" key="10">
    <source>
        <dbReference type="ARBA" id="ARBA00023180"/>
    </source>
</evidence>
<feature type="transmembrane region" description="Helical" evidence="11">
    <location>
        <begin position="841"/>
        <end position="863"/>
    </location>
</feature>
<feature type="transmembrane region" description="Helical" evidence="11">
    <location>
        <begin position="813"/>
        <end position="834"/>
    </location>
</feature>
<dbReference type="OrthoDB" id="6022067at2759"/>
<evidence type="ECO:0000256" key="3">
    <source>
        <dbReference type="ARBA" id="ARBA00022676"/>
    </source>
</evidence>
<sequence length="1159" mass="134495">MPTAFLEGKRSRILQKSSIVFKKCGKLVSSNFALVEFSSFVKFRIKSMTKKVRWRRLFRCGLCFAVTVGLMNYFIPSLDQAVQTSHRQIDLRKYQSNFPILSPSIEPRVTNFEDLFVLVIVSTSPNDEMKRRDTIRRTWGKCDETNNNYKWKVVFMMGKSSSNDRNEKLMAEHKRYGDLLIADYIDKYRNITTKLLMSFKWATRIRCNYILKTDSDVYVDIPELMKWLLNRGHPNSLYAGILHGGTVIRKRGHRHYVSKDEFSLDYYPPFCKGAMYVLSTSLLPKMLDLSRQVTRIGPDDAYVGLLADQLGISAVRIEGFFQRRPNFLWLISECELRDLLAIGDFLTPSQLNYIHEVKHAKTSGQGFDASHSLCVSLYMKLSLLRLFCVICLPSLFFFGYRRKGIDRFFQKSLLPYIFWFMSKCELRDLLGIGDSLTPSQLNYIHEVKHAPSASYYLCISLLEKFFLFILFLIILTCPPFLGRMTKKVRWRRLFRCGLCFAVTVGLMNYFIPSLDQAVQTSHRQIDLRKYQSNFPILSPSIEPRVTNFEDLFVLVIVSITPNDEMKRRDTIRRTWGNCDKTNNNYKWKVVFMMGKSSSSDINEKLMAEHKQHGDLLITDYIDKYRNITTKLLMSFKWATRIKCNYILKTDSDVYVDVPKLIEWLLNRGDPNSLYAGILHGGTVIRKRGHRHYVSKDEFSLDYYPPFCKGAMYVLSTSLLPKMLDLSRQVTRIGPDDAYVGLLADQLGISAVRIEGFFQRRPNFLWLISECELRDLLAIGDFLTPSQLNYIHEVKHAKTSGQGFDASHSLCISLYLKLSLLRLFCVICLTCLMLMKVRFRRVIRVGLCFAGIAALIYLLVRLFVPPSHRRIDLRKYQSNFPILSPSIEPRVTDFEDLFVLVIVSTSPDDKMKRRDTIRRTWGKCDKTNNNYKWKVVFMMGKSLNSDMNEKLMAEHKQHGDLLIADYIDKYRNITTKLLMSFKWATQIRCNYILKTDSDVYVDIPELIKWMLNRGDPNSLYGGVLYRGIVVRDTSHRHYVTKDDLSLNYYPQFCKGSMYVLSASVLPKMLDLSRQVTRIGPDDAYVGLLADQLGISPVGIDRFFQKSLLPYIFWFMSKCELRDLLGIGDSLTPSQLNYIHEVVEGFLQGFQKENEICNPKK</sequence>
<proteinExistence type="inferred from homology"/>
<dbReference type="GO" id="GO:0006493">
    <property type="term" value="P:protein O-linked glycosylation"/>
    <property type="evidence" value="ECO:0007669"/>
    <property type="project" value="TreeGrafter"/>
</dbReference>
<dbReference type="Gene3D" id="3.90.550.50">
    <property type="match status" value="3"/>
</dbReference>
<evidence type="ECO:0000313" key="12">
    <source>
        <dbReference type="EMBL" id="RMX39390.1"/>
    </source>
</evidence>
<dbReference type="FunFam" id="3.90.550.50:FF:000001">
    <property type="entry name" value="Hexosyltransferase"/>
    <property type="match status" value="3"/>
</dbReference>
<name>A0A3M6TDC9_POCDA</name>
<evidence type="ECO:0000313" key="13">
    <source>
        <dbReference type="Proteomes" id="UP000275408"/>
    </source>
</evidence>
<evidence type="ECO:0000256" key="4">
    <source>
        <dbReference type="ARBA" id="ARBA00022679"/>
    </source>
</evidence>
<feature type="transmembrane region" description="Helical" evidence="11">
    <location>
        <begin position="57"/>
        <end position="75"/>
    </location>
</feature>
<dbReference type="AlphaFoldDB" id="A0A3M6TDC9"/>
<dbReference type="GO" id="GO:0000139">
    <property type="term" value="C:Golgi membrane"/>
    <property type="evidence" value="ECO:0007669"/>
    <property type="project" value="UniProtKB-SubCell"/>
</dbReference>
<keyword evidence="4" id="KW-0808">Transferase</keyword>
<feature type="transmembrane region" description="Helical" evidence="11">
    <location>
        <begin position="383"/>
        <end position="401"/>
    </location>
</feature>
<dbReference type="EMBL" id="RCHS01003817">
    <property type="protein sequence ID" value="RMX39390.1"/>
    <property type="molecule type" value="Genomic_DNA"/>
</dbReference>
<keyword evidence="7 11" id="KW-1133">Transmembrane helix</keyword>
<organism evidence="12 13">
    <name type="scientific">Pocillopora damicornis</name>
    <name type="common">Cauliflower coral</name>
    <name type="synonym">Millepora damicornis</name>
    <dbReference type="NCBI Taxonomy" id="46731"/>
    <lineage>
        <taxon>Eukaryota</taxon>
        <taxon>Metazoa</taxon>
        <taxon>Cnidaria</taxon>
        <taxon>Anthozoa</taxon>
        <taxon>Hexacorallia</taxon>
        <taxon>Scleractinia</taxon>
        <taxon>Astrocoeniina</taxon>
        <taxon>Pocilloporidae</taxon>
        <taxon>Pocillopora</taxon>
    </lineage>
</organism>
<comment type="caution">
    <text evidence="12">The sequence shown here is derived from an EMBL/GenBank/DDBJ whole genome shotgun (WGS) entry which is preliminary data.</text>
</comment>
<dbReference type="PANTHER" id="PTHR11214:SF378">
    <property type="entry name" value="BETA-1,3-GALACTOSYLTRANSFERASE 4"/>
    <property type="match status" value="1"/>
</dbReference>
<evidence type="ECO:0000256" key="6">
    <source>
        <dbReference type="ARBA" id="ARBA00022968"/>
    </source>
</evidence>
<evidence type="ECO:0000256" key="5">
    <source>
        <dbReference type="ARBA" id="ARBA00022692"/>
    </source>
</evidence>
<keyword evidence="5 11" id="KW-0812">Transmembrane</keyword>
<dbReference type="Pfam" id="PF01762">
    <property type="entry name" value="Galactosyl_T"/>
    <property type="match status" value="3"/>
</dbReference>
<dbReference type="InterPro" id="IPR002659">
    <property type="entry name" value="Glyco_trans_31"/>
</dbReference>
<keyword evidence="13" id="KW-1185">Reference proteome</keyword>
<dbReference type="Proteomes" id="UP000275408">
    <property type="component" value="Unassembled WGS sequence"/>
</dbReference>
<evidence type="ECO:0000256" key="7">
    <source>
        <dbReference type="ARBA" id="ARBA00022989"/>
    </source>
</evidence>
<dbReference type="STRING" id="46731.A0A3M6TDC9"/>
<evidence type="ECO:0000256" key="9">
    <source>
        <dbReference type="ARBA" id="ARBA00023136"/>
    </source>
</evidence>
<keyword evidence="10" id="KW-0325">Glycoprotein</keyword>
<protein>
    <recommendedName>
        <fullName evidence="14">Hexosyltransferase</fullName>
    </recommendedName>
</protein>
<comment type="similarity">
    <text evidence="2">Belongs to the glycosyltransferase 31 family.</text>
</comment>